<dbReference type="CDD" id="cd00637">
    <property type="entry name" value="7tm_classA_rhodopsin-like"/>
    <property type="match status" value="1"/>
</dbReference>
<evidence type="ECO:0000256" key="6">
    <source>
        <dbReference type="ARBA" id="ARBA00023136"/>
    </source>
</evidence>
<organism evidence="12 13">
    <name type="scientific">Tigriopus californicus</name>
    <name type="common">Marine copepod</name>
    <dbReference type="NCBI Taxonomy" id="6832"/>
    <lineage>
        <taxon>Eukaryota</taxon>
        <taxon>Metazoa</taxon>
        <taxon>Ecdysozoa</taxon>
        <taxon>Arthropoda</taxon>
        <taxon>Crustacea</taxon>
        <taxon>Multicrustacea</taxon>
        <taxon>Hexanauplia</taxon>
        <taxon>Copepoda</taxon>
        <taxon>Harpacticoida</taxon>
        <taxon>Harpacticidae</taxon>
        <taxon>Tigriopus</taxon>
    </lineage>
</organism>
<accession>A0A553PHR4</accession>
<keyword evidence="7" id="KW-0675">Receptor</keyword>
<dbReference type="Gene3D" id="1.20.1070.10">
    <property type="entry name" value="Rhodopsin 7-helix transmembrane proteins"/>
    <property type="match status" value="1"/>
</dbReference>
<dbReference type="STRING" id="6832.A0A553PHR4"/>
<comment type="subcellular location">
    <subcellularLocation>
        <location evidence="1">Membrane</location>
        <topology evidence="1">Multi-pass membrane protein</topology>
    </subcellularLocation>
</comment>
<dbReference type="Pfam" id="PF00001">
    <property type="entry name" value="7tm_1"/>
    <property type="match status" value="1"/>
</dbReference>
<feature type="compositionally biased region" description="Low complexity" evidence="9">
    <location>
        <begin position="336"/>
        <end position="360"/>
    </location>
</feature>
<dbReference type="PRINTS" id="PR00237">
    <property type="entry name" value="GPCRRHODOPSN"/>
</dbReference>
<keyword evidence="13" id="KW-1185">Reference proteome</keyword>
<evidence type="ECO:0000256" key="2">
    <source>
        <dbReference type="ARBA" id="ARBA00010663"/>
    </source>
</evidence>
<reference evidence="12 13" key="1">
    <citation type="journal article" date="2018" name="Nat. Ecol. Evol.">
        <title>Genomic signatures of mitonuclear coevolution across populations of Tigriopus californicus.</title>
        <authorList>
            <person name="Barreto F.S."/>
            <person name="Watson E.T."/>
            <person name="Lima T.G."/>
            <person name="Willett C.S."/>
            <person name="Edmands S."/>
            <person name="Li W."/>
            <person name="Burton R.S."/>
        </authorList>
    </citation>
    <scope>NUCLEOTIDE SEQUENCE [LARGE SCALE GENOMIC DNA]</scope>
    <source>
        <strain evidence="12 13">San Diego</strain>
    </source>
</reference>
<evidence type="ECO:0000256" key="9">
    <source>
        <dbReference type="SAM" id="MobiDB-lite"/>
    </source>
</evidence>
<dbReference type="Proteomes" id="UP000318571">
    <property type="component" value="Chromosome 5"/>
</dbReference>
<proteinExistence type="inferred from homology"/>
<feature type="compositionally biased region" description="Basic and acidic residues" evidence="9">
    <location>
        <begin position="632"/>
        <end position="646"/>
    </location>
</feature>
<evidence type="ECO:0000256" key="3">
    <source>
        <dbReference type="ARBA" id="ARBA00022692"/>
    </source>
</evidence>
<evidence type="ECO:0000313" key="13">
    <source>
        <dbReference type="Proteomes" id="UP000318571"/>
    </source>
</evidence>
<evidence type="ECO:0000313" key="12">
    <source>
        <dbReference type="EMBL" id="TRY77226.1"/>
    </source>
</evidence>
<dbReference type="PANTHER" id="PTHR24243">
    <property type="entry name" value="G-PROTEIN COUPLED RECEPTOR"/>
    <property type="match status" value="1"/>
</dbReference>
<keyword evidence="5" id="KW-0297">G-protein coupled receptor</keyword>
<feature type="compositionally biased region" description="Polar residues" evidence="9">
    <location>
        <begin position="365"/>
        <end position="375"/>
    </location>
</feature>
<evidence type="ECO:0000256" key="4">
    <source>
        <dbReference type="ARBA" id="ARBA00022989"/>
    </source>
</evidence>
<dbReference type="OrthoDB" id="10070371at2759"/>
<evidence type="ECO:0000256" key="7">
    <source>
        <dbReference type="ARBA" id="ARBA00023170"/>
    </source>
</evidence>
<dbReference type="InterPro" id="IPR017452">
    <property type="entry name" value="GPCR_Rhodpsn_7TM"/>
</dbReference>
<keyword evidence="6 10" id="KW-0472">Membrane</keyword>
<dbReference type="PANTHER" id="PTHR24243:SF208">
    <property type="entry name" value="PYROKININ-1 RECEPTOR"/>
    <property type="match status" value="1"/>
</dbReference>
<keyword evidence="8" id="KW-0807">Transducer</keyword>
<dbReference type="OMA" id="FLTIWCY"/>
<evidence type="ECO:0000256" key="8">
    <source>
        <dbReference type="ARBA" id="ARBA00023224"/>
    </source>
</evidence>
<keyword evidence="3 10" id="KW-0812">Transmembrane</keyword>
<dbReference type="InterPro" id="IPR000276">
    <property type="entry name" value="GPCR_Rhodpsn"/>
</dbReference>
<evidence type="ECO:0000256" key="1">
    <source>
        <dbReference type="ARBA" id="ARBA00004141"/>
    </source>
</evidence>
<feature type="compositionally biased region" description="Basic residues" evidence="9">
    <location>
        <begin position="617"/>
        <end position="631"/>
    </location>
</feature>
<evidence type="ECO:0000259" key="11">
    <source>
        <dbReference type="PROSITE" id="PS50262"/>
    </source>
</evidence>
<comment type="similarity">
    <text evidence="2">Belongs to the G-protein coupled receptor 1 family.</text>
</comment>
<gene>
    <name evidence="12" type="ORF">TCAL_10565</name>
</gene>
<dbReference type="AlphaFoldDB" id="A0A553PHR4"/>
<feature type="transmembrane region" description="Helical" evidence="10">
    <location>
        <begin position="142"/>
        <end position="160"/>
    </location>
</feature>
<feature type="transmembrane region" description="Helical" evidence="10">
    <location>
        <begin position="221"/>
        <end position="245"/>
    </location>
</feature>
<protein>
    <recommendedName>
        <fullName evidence="11">G-protein coupled receptors family 1 profile domain-containing protein</fullName>
    </recommendedName>
</protein>
<dbReference type="GO" id="GO:0004930">
    <property type="term" value="F:G protein-coupled receptor activity"/>
    <property type="evidence" value="ECO:0007669"/>
    <property type="project" value="UniProtKB-KW"/>
</dbReference>
<feature type="transmembrane region" description="Helical" evidence="10">
    <location>
        <begin position="395"/>
        <end position="414"/>
    </location>
</feature>
<comment type="caution">
    <text evidence="12">The sequence shown here is derived from an EMBL/GenBank/DDBJ whole genome shotgun (WGS) entry which is preliminary data.</text>
</comment>
<feature type="domain" description="G-protein coupled receptors family 1 profile" evidence="11">
    <location>
        <begin position="76"/>
        <end position="349"/>
    </location>
</feature>
<feature type="transmembrane region" description="Helical" evidence="10">
    <location>
        <begin position="287"/>
        <end position="306"/>
    </location>
</feature>
<feature type="transmembrane region" description="Helical" evidence="10">
    <location>
        <begin position="97"/>
        <end position="122"/>
    </location>
</feature>
<evidence type="ECO:0000256" key="10">
    <source>
        <dbReference type="SAM" id="Phobius"/>
    </source>
</evidence>
<feature type="transmembrane region" description="Helical" evidence="10">
    <location>
        <begin position="181"/>
        <end position="201"/>
    </location>
</feature>
<dbReference type="SUPFAM" id="SSF81321">
    <property type="entry name" value="Family A G protein-coupled receptor-like"/>
    <property type="match status" value="1"/>
</dbReference>
<feature type="compositionally biased region" description="Basic and acidic residues" evidence="9">
    <location>
        <begin position="562"/>
        <end position="572"/>
    </location>
</feature>
<keyword evidence="4 10" id="KW-1133">Transmembrane helix</keyword>
<feature type="region of interest" description="Disordered" evidence="9">
    <location>
        <begin position="543"/>
        <end position="646"/>
    </location>
</feature>
<sequence length="646" mass="73940">MEWTKSGAILAWTSLGWLDQVHGDTKHISITFIWVNGSLVPVTTSVEQEDASGPNISGTIIQVFFLIVIFIVGVIGNMFMTGTIWSSITLHRLPFNILLLNLGLICLLECLLNVMLSAVYLIFEPWNFGSVVCMLNSFFMEVLPVMYTFMLVNLCFDRALALRNPLQYKKSVLKARMIKCYLLFIWLLAILSASPVLINVLENWPFPVRYSCQPMHELTVFYGILTGIVCYLVAWLAMIVAMTLIQRYITSEKRKERKAMRGQQGKFSTHTAFFFANAHLWNELKNVMLISVLLIMYLVLMGPYVVRTKVDQITEVYDYDYYRNLTLPHYVKSPNLNATTTTTSNPTPTNAPNSPTPTSTGAVGDSNNDGLTQVTPSKWKRPEVKADFLTIMDTIFVWLRYIHAALVPWVIFGLHKDLRKKAKDLVCCFRPNSVENASPRPISAYLRRQRKELQKQKKKFKNITNYSVPVLFATSEGLHLRVVDDNHQGLPEHKGFLEESIKSQWTVDPEFLTEFCDLQVITGTETVPPSPRKQLVFGSTVTLEGKTSSSVREDEGFEEEMPLIKKDRDRRSKNPKVVHFDSNVEEIRESDLEPDPTPSRSRKHKKSSKESKGSSKRDKKRDVKKKLKQRKKDGTSIESRSRKYRR</sequence>
<dbReference type="PROSITE" id="PS50262">
    <property type="entry name" value="G_PROTEIN_RECEP_F1_2"/>
    <property type="match status" value="1"/>
</dbReference>
<dbReference type="GO" id="GO:0016020">
    <property type="term" value="C:membrane"/>
    <property type="evidence" value="ECO:0007669"/>
    <property type="project" value="UniProtKB-SubCell"/>
</dbReference>
<feature type="transmembrane region" description="Helical" evidence="10">
    <location>
        <begin position="60"/>
        <end position="85"/>
    </location>
</feature>
<evidence type="ECO:0000256" key="5">
    <source>
        <dbReference type="ARBA" id="ARBA00023040"/>
    </source>
</evidence>
<feature type="region of interest" description="Disordered" evidence="9">
    <location>
        <begin position="336"/>
        <end position="375"/>
    </location>
</feature>
<name>A0A553PHR4_TIGCA</name>
<dbReference type="EMBL" id="VCGU01000004">
    <property type="protein sequence ID" value="TRY77226.1"/>
    <property type="molecule type" value="Genomic_DNA"/>
</dbReference>